<feature type="region of interest" description="Disordered" evidence="1">
    <location>
        <begin position="540"/>
        <end position="579"/>
    </location>
</feature>
<protein>
    <submittedName>
        <fullName evidence="5">CSON013194 protein</fullName>
    </submittedName>
</protein>
<reference evidence="5" key="2">
    <citation type="submission" date="2018-07" db="EMBL/GenBank/DDBJ databases">
        <authorList>
            <person name="Quirk P.G."/>
            <person name="Krulwich T.A."/>
        </authorList>
    </citation>
    <scope>NUCLEOTIDE SEQUENCE</scope>
</reference>
<dbReference type="PROSITE" id="PS50228">
    <property type="entry name" value="SUEL_LECTIN"/>
    <property type="match status" value="2"/>
</dbReference>
<proteinExistence type="predicted"/>
<keyword evidence="2" id="KW-0812">Transmembrane</keyword>
<feature type="compositionally biased region" description="Polar residues" evidence="1">
    <location>
        <begin position="398"/>
        <end position="408"/>
    </location>
</feature>
<evidence type="ECO:0000259" key="3">
    <source>
        <dbReference type="PROSITE" id="PS50228"/>
    </source>
</evidence>
<dbReference type="InterPro" id="IPR000922">
    <property type="entry name" value="Lectin_gal-bd_dom"/>
</dbReference>
<dbReference type="Gene3D" id="2.60.120.740">
    <property type="match status" value="2"/>
</dbReference>
<feature type="compositionally biased region" description="Basic and acidic residues" evidence="1">
    <location>
        <begin position="387"/>
        <end position="397"/>
    </location>
</feature>
<feature type="domain" description="SUEL-type lectin" evidence="3">
    <location>
        <begin position="177"/>
        <end position="268"/>
    </location>
</feature>
<dbReference type="CDD" id="cd22828">
    <property type="entry name" value="Gal_Rha_Lectin_EVA1_EVA1C_rpt1"/>
    <property type="match status" value="1"/>
</dbReference>
<keyword evidence="2" id="KW-1133">Transmembrane helix</keyword>
<organism evidence="5">
    <name type="scientific">Culicoides sonorensis</name>
    <name type="common">Biting midge</name>
    <dbReference type="NCBI Taxonomy" id="179676"/>
    <lineage>
        <taxon>Eukaryota</taxon>
        <taxon>Metazoa</taxon>
        <taxon>Ecdysozoa</taxon>
        <taxon>Arthropoda</taxon>
        <taxon>Hexapoda</taxon>
        <taxon>Insecta</taxon>
        <taxon>Pterygota</taxon>
        <taxon>Neoptera</taxon>
        <taxon>Endopterygota</taxon>
        <taxon>Diptera</taxon>
        <taxon>Nematocera</taxon>
        <taxon>Chironomoidea</taxon>
        <taxon>Ceratopogonidae</taxon>
        <taxon>Ceratopogoninae</taxon>
        <taxon>Culicoides</taxon>
        <taxon>Monoculicoides</taxon>
    </lineage>
</organism>
<evidence type="ECO:0000256" key="1">
    <source>
        <dbReference type="SAM" id="MobiDB-lite"/>
    </source>
</evidence>
<evidence type="ECO:0000313" key="5">
    <source>
        <dbReference type="EMBL" id="SSX26216.1"/>
    </source>
</evidence>
<dbReference type="OMA" id="GQRKFVE"/>
<dbReference type="Pfam" id="PF02140">
    <property type="entry name" value="SUEL_Lectin"/>
    <property type="match status" value="2"/>
</dbReference>
<sequence>MNNYYNKMAKYLHEKLLRILLLTLLTKKLGINAGDNLALLSATLKTYQRAGCDNEYISLNCPRGTSISIELAQYGSEDNTNQHLCPATTSAAAATNAISDVIHSGTQVEIKPPETCSWPSALQYSLLQTVVESCQKKRHCKFLALPKNFKGDPCPGKQKFVELAYKCRPYEFRSKVACENDVIQLVCNPYSRVAIYSASYGRTEHESLQCSQSTGTREETCLASYATETVMQICHGRRRCSLSADSSTFGRPCKEPLSPYLKVVYTCVPRKVLKDRYDTAPEPDEPQQIDLEQDQDDLYDDDQFYRENEAIPPAPKLQGGPSKNKFSDISTVATLGGFDVIDRIKGDDNNLEENQERFYWYLIGIVSVTVVFCLILVIGRLIVQRRRDTSDDTKVDKNSNSGDTQLPNGFSDDISEIDADIDLQTSLPSSIHHNVNKHDQPTYPTYTPSPSPYGNLGPSNISHTSSTMLVPPPNMMSSHAPSIISGTTPMMMQSNLNAYGMNTIARHSTGPLHAQAMHAGPPQYIAGSIVGHMATLRRHPQGLQSQMHQLQQQPQHQSLQDETMPKSLSRGANAQYYYG</sequence>
<evidence type="ECO:0000313" key="4">
    <source>
        <dbReference type="EMBL" id="SSX05857.1"/>
    </source>
</evidence>
<dbReference type="EMBL" id="UFQT01000657">
    <property type="protein sequence ID" value="SSX26216.1"/>
    <property type="molecule type" value="Genomic_DNA"/>
</dbReference>
<dbReference type="PANTHER" id="PTHR46780">
    <property type="entry name" value="PROTEIN EVA-1"/>
    <property type="match status" value="1"/>
</dbReference>
<feature type="compositionally biased region" description="Low complexity" evidence="1">
    <location>
        <begin position="541"/>
        <end position="560"/>
    </location>
</feature>
<dbReference type="InterPro" id="IPR043159">
    <property type="entry name" value="Lectin_gal-bd_sf"/>
</dbReference>
<accession>A0A336M7G8</accession>
<reference evidence="4" key="1">
    <citation type="submission" date="2018-04" db="EMBL/GenBank/DDBJ databases">
        <authorList>
            <person name="Go L.Y."/>
            <person name="Mitchell J.A."/>
        </authorList>
    </citation>
    <scope>NUCLEOTIDE SEQUENCE</scope>
    <source>
        <tissue evidence="4">Whole organism</tissue>
    </source>
</reference>
<dbReference type="EMBL" id="UFQS01000657">
    <property type="protein sequence ID" value="SSX05857.1"/>
    <property type="molecule type" value="Genomic_DNA"/>
</dbReference>
<keyword evidence="2" id="KW-0472">Membrane</keyword>
<name>A0A336M7G8_CULSO</name>
<gene>
    <name evidence="5" type="primary">CSON013194</name>
</gene>
<feature type="transmembrane region" description="Helical" evidence="2">
    <location>
        <begin position="358"/>
        <end position="383"/>
    </location>
</feature>
<dbReference type="GO" id="GO:0030246">
    <property type="term" value="F:carbohydrate binding"/>
    <property type="evidence" value="ECO:0007669"/>
    <property type="project" value="InterPro"/>
</dbReference>
<evidence type="ECO:0000256" key="2">
    <source>
        <dbReference type="SAM" id="Phobius"/>
    </source>
</evidence>
<dbReference type="VEuPathDB" id="VectorBase:CSON013194"/>
<dbReference type="CDD" id="cd22829">
    <property type="entry name" value="Gal_Rha_Lectin_EVA1_EVA1C_rpt2"/>
    <property type="match status" value="1"/>
</dbReference>
<dbReference type="AlphaFoldDB" id="A0A336M7G8"/>
<feature type="region of interest" description="Disordered" evidence="1">
    <location>
        <begin position="387"/>
        <end position="413"/>
    </location>
</feature>
<feature type="domain" description="SUEL-type lectin" evidence="3">
    <location>
        <begin position="51"/>
        <end position="168"/>
    </location>
</feature>